<feature type="region of interest" description="Disordered" evidence="1">
    <location>
        <begin position="1"/>
        <end position="102"/>
    </location>
</feature>
<proteinExistence type="predicted"/>
<protein>
    <submittedName>
        <fullName evidence="2">Uncharacterized protein</fullName>
    </submittedName>
</protein>
<feature type="compositionally biased region" description="Polar residues" evidence="1">
    <location>
        <begin position="68"/>
        <end position="78"/>
    </location>
</feature>
<organism evidence="2 3">
    <name type="scientific">Paraoerskovia sediminicola</name>
    <dbReference type="NCBI Taxonomy" id="1138587"/>
    <lineage>
        <taxon>Bacteria</taxon>
        <taxon>Bacillati</taxon>
        <taxon>Actinomycetota</taxon>
        <taxon>Actinomycetes</taxon>
        <taxon>Micrococcales</taxon>
        <taxon>Cellulomonadaceae</taxon>
        <taxon>Paraoerskovia</taxon>
    </lineage>
</organism>
<sequence>MDAKPGPRHRRDDPNTADIGSARLSPRTDKDAEPGDVLSGGDASRAPQSLRERGEGASSARRPARPGTTPTSSDAQSVRGSRSGSTRISRGIPAGATWLSAR</sequence>
<keyword evidence="3" id="KW-1185">Reference proteome</keyword>
<evidence type="ECO:0000256" key="1">
    <source>
        <dbReference type="SAM" id="MobiDB-lite"/>
    </source>
</evidence>
<reference evidence="3" key="1">
    <citation type="journal article" date="2019" name="Int. J. Syst. Evol. Microbiol.">
        <title>The Global Catalogue of Microorganisms (GCM) 10K type strain sequencing project: providing services to taxonomists for standard genome sequencing and annotation.</title>
        <authorList>
            <consortium name="The Broad Institute Genomics Platform"/>
            <consortium name="The Broad Institute Genome Sequencing Center for Infectious Disease"/>
            <person name="Wu L."/>
            <person name="Ma J."/>
        </authorList>
    </citation>
    <scope>NUCLEOTIDE SEQUENCE [LARGE SCALE GENOMIC DNA]</scope>
    <source>
        <strain evidence="3">NBRC 108565</strain>
    </source>
</reference>
<dbReference type="EMBL" id="AP027729">
    <property type="protein sequence ID" value="BDZ43410.1"/>
    <property type="molecule type" value="Genomic_DNA"/>
</dbReference>
<name>A0ABM8G5M3_9CELL</name>
<feature type="compositionally biased region" description="Basic and acidic residues" evidence="1">
    <location>
        <begin position="1"/>
        <end position="14"/>
    </location>
</feature>
<evidence type="ECO:0000313" key="2">
    <source>
        <dbReference type="EMBL" id="BDZ43410.1"/>
    </source>
</evidence>
<evidence type="ECO:0000313" key="3">
    <source>
        <dbReference type="Proteomes" id="UP001321475"/>
    </source>
</evidence>
<dbReference type="Proteomes" id="UP001321475">
    <property type="component" value="Chromosome"/>
</dbReference>
<accession>A0ABM8G5M3</accession>
<gene>
    <name evidence="2" type="ORF">GCM10025865_27090</name>
</gene>
<feature type="compositionally biased region" description="Low complexity" evidence="1">
    <location>
        <begin position="79"/>
        <end position="92"/>
    </location>
</feature>